<dbReference type="SUPFAM" id="SSF56219">
    <property type="entry name" value="DNase I-like"/>
    <property type="match status" value="1"/>
</dbReference>
<dbReference type="EMBL" id="JBJKFK010001063">
    <property type="protein sequence ID" value="KAL3314218.1"/>
    <property type="molecule type" value="Genomic_DNA"/>
</dbReference>
<sequence length="392" mass="43372">MMHVQLQSLVNGNGVATKDGCGTGPSKEIDVISYCLSHLTPSSPDFEEHKKTLEKELATYKADVYCFQNAEPDCQTFLRDLLKKQACTFSTISGSNLIAFQLDTLTLLSQHRVSALDFAKQVVTQCAYPASWCRSIQAALACSHFDEMLVTVLMHKATNQVILVASHSLNKKEVRPDITALNITGALWSLARIWQEQNLPTNRNGQTKNGCEINGHPKPGVTSPRWLLCGPFNASERSPIYQLARDGYPNDITLDRLRCLKNINLPSHVSLHVPPIDPELKDTEQEEDCSGFKNKALIDLLWNAFQHPCTDVTSCYQAVVGREPPFTRLTCDRKTTTGPRDYIWCSGTTLQPHTVLMPPCRGLASLLNGKGRMGEASAIPLMARMSLVPTCS</sequence>
<evidence type="ECO:0000313" key="1">
    <source>
        <dbReference type="EMBL" id="KAL3314218.1"/>
    </source>
</evidence>
<accession>A0ABD2Q4B6</accession>
<reference evidence="1 2" key="1">
    <citation type="submission" date="2024-11" db="EMBL/GenBank/DDBJ databases">
        <title>Adaptive evolution of stress response genes in parasites aligns with host niche diversity.</title>
        <authorList>
            <person name="Hahn C."/>
            <person name="Resl P."/>
        </authorList>
    </citation>
    <scope>NUCLEOTIDE SEQUENCE [LARGE SCALE GENOMIC DNA]</scope>
    <source>
        <strain evidence="1">EGGRZ-B1_66</strain>
        <tissue evidence="1">Body</tissue>
    </source>
</reference>
<evidence type="ECO:0000313" key="2">
    <source>
        <dbReference type="Proteomes" id="UP001626550"/>
    </source>
</evidence>
<keyword evidence="2" id="KW-1185">Reference proteome</keyword>
<protein>
    <submittedName>
        <fullName evidence="1">Uncharacterized protein</fullName>
    </submittedName>
</protein>
<dbReference type="InterPro" id="IPR050410">
    <property type="entry name" value="CCR4/nocturin_mRNA_transcr"/>
</dbReference>
<comment type="caution">
    <text evidence="1">The sequence shown here is derived from an EMBL/GenBank/DDBJ whole genome shotgun (WGS) entry which is preliminary data.</text>
</comment>
<dbReference type="PANTHER" id="PTHR12121:SF34">
    <property type="entry name" value="PROTEIN ANGEL"/>
    <property type="match status" value="1"/>
</dbReference>
<dbReference type="Proteomes" id="UP001626550">
    <property type="component" value="Unassembled WGS sequence"/>
</dbReference>
<name>A0ABD2Q4B6_9PLAT</name>
<proteinExistence type="predicted"/>
<dbReference type="PANTHER" id="PTHR12121">
    <property type="entry name" value="CARBON CATABOLITE REPRESSOR PROTEIN 4"/>
    <property type="match status" value="1"/>
</dbReference>
<dbReference type="AlphaFoldDB" id="A0ABD2Q4B6"/>
<dbReference type="Gene3D" id="3.60.10.10">
    <property type="entry name" value="Endonuclease/exonuclease/phosphatase"/>
    <property type="match status" value="1"/>
</dbReference>
<dbReference type="InterPro" id="IPR036691">
    <property type="entry name" value="Endo/exonu/phosph_ase_sf"/>
</dbReference>
<gene>
    <name evidence="1" type="ORF">Ciccas_007166</name>
</gene>
<organism evidence="1 2">
    <name type="scientific">Cichlidogyrus casuarinus</name>
    <dbReference type="NCBI Taxonomy" id="1844966"/>
    <lineage>
        <taxon>Eukaryota</taxon>
        <taxon>Metazoa</taxon>
        <taxon>Spiralia</taxon>
        <taxon>Lophotrochozoa</taxon>
        <taxon>Platyhelminthes</taxon>
        <taxon>Monogenea</taxon>
        <taxon>Monopisthocotylea</taxon>
        <taxon>Dactylogyridea</taxon>
        <taxon>Ancyrocephalidae</taxon>
        <taxon>Cichlidogyrus</taxon>
    </lineage>
</organism>